<evidence type="ECO:0000256" key="4">
    <source>
        <dbReference type="ARBA" id="ARBA00022833"/>
    </source>
</evidence>
<keyword evidence="5" id="KW-0805">Transcription regulation</keyword>
<protein>
    <recommendedName>
        <fullName evidence="10">Nuclear receptor domain-containing protein</fullName>
    </recommendedName>
</protein>
<evidence type="ECO:0000256" key="9">
    <source>
        <dbReference type="ARBA" id="ARBA00023242"/>
    </source>
</evidence>
<dbReference type="SUPFAM" id="SSF57716">
    <property type="entry name" value="Glucocorticoid receptor-like (DNA-binding domain)"/>
    <property type="match status" value="1"/>
</dbReference>
<evidence type="ECO:0000256" key="7">
    <source>
        <dbReference type="ARBA" id="ARBA00023163"/>
    </source>
</evidence>
<dbReference type="InterPro" id="IPR013088">
    <property type="entry name" value="Znf_NHR/GATA"/>
</dbReference>
<accession>A0A3P6R754</accession>
<dbReference type="PROSITE" id="PS51030">
    <property type="entry name" value="NUCLEAR_REC_DBD_2"/>
    <property type="match status" value="1"/>
</dbReference>
<dbReference type="Pfam" id="PF00105">
    <property type="entry name" value="zf-C4"/>
    <property type="match status" value="1"/>
</dbReference>
<sequence>MDPRSFQWISPYPHPSELIREHQRPTVLQHTQFDHIEAASSSNFFSPFTITSSFPFQELDYRLHDGSSMVHPPNIAEPAVVEPPPMEVTDLQKDIPELKSFTLQTPRSVTDHDFSLFNPSVFQYPVPNADPGQFLSKKDVKDDYSGYSTQPSQNYSTNPPSAQMLRTFTFAKQSDNAPGTTQDCQVCHSTHANGLHFGARTCAACAAFFRRTISDGKKYVCKRSQRCNNPSRDGEFYR</sequence>
<dbReference type="OrthoDB" id="5836741at2759"/>
<keyword evidence="12" id="KW-1185">Reference proteome</keyword>
<evidence type="ECO:0000256" key="8">
    <source>
        <dbReference type="ARBA" id="ARBA00023170"/>
    </source>
</evidence>
<organism evidence="11 12">
    <name type="scientific">Cylicostephanus goldi</name>
    <name type="common">Nematode worm</name>
    <dbReference type="NCBI Taxonomy" id="71465"/>
    <lineage>
        <taxon>Eukaryota</taxon>
        <taxon>Metazoa</taxon>
        <taxon>Ecdysozoa</taxon>
        <taxon>Nematoda</taxon>
        <taxon>Chromadorea</taxon>
        <taxon>Rhabditida</taxon>
        <taxon>Rhabditina</taxon>
        <taxon>Rhabditomorpha</taxon>
        <taxon>Strongyloidea</taxon>
        <taxon>Strongylidae</taxon>
        <taxon>Cylicostephanus</taxon>
    </lineage>
</organism>
<dbReference type="AlphaFoldDB" id="A0A3P6R754"/>
<dbReference type="Proteomes" id="UP000271889">
    <property type="component" value="Unassembled WGS sequence"/>
</dbReference>
<proteinExistence type="inferred from homology"/>
<dbReference type="SMART" id="SM00399">
    <property type="entry name" value="ZnF_C4"/>
    <property type="match status" value="1"/>
</dbReference>
<keyword evidence="6" id="KW-0238">DNA-binding</keyword>
<evidence type="ECO:0000313" key="12">
    <source>
        <dbReference type="Proteomes" id="UP000271889"/>
    </source>
</evidence>
<keyword evidence="9" id="KW-0539">Nucleus</keyword>
<dbReference type="PANTHER" id="PTHR46397">
    <property type="entry name" value="NUCLEAR HORMONE RECEPTOR FAMILY-RELATED"/>
    <property type="match status" value="1"/>
</dbReference>
<dbReference type="GO" id="GO:0008270">
    <property type="term" value="F:zinc ion binding"/>
    <property type="evidence" value="ECO:0007669"/>
    <property type="project" value="UniProtKB-KW"/>
</dbReference>
<keyword evidence="2" id="KW-0479">Metal-binding</keyword>
<gene>
    <name evidence="11" type="ORF">CGOC_LOCUS2033</name>
</gene>
<evidence type="ECO:0000259" key="10">
    <source>
        <dbReference type="PROSITE" id="PS51030"/>
    </source>
</evidence>
<dbReference type="EMBL" id="UYRV01004301">
    <property type="protein sequence ID" value="VDK51353.1"/>
    <property type="molecule type" value="Genomic_DNA"/>
</dbReference>
<keyword evidence="3" id="KW-0863">Zinc-finger</keyword>
<comment type="similarity">
    <text evidence="1">Belongs to the nuclear hormone receptor family.</text>
</comment>
<keyword evidence="7" id="KW-0804">Transcription</keyword>
<evidence type="ECO:0000256" key="2">
    <source>
        <dbReference type="ARBA" id="ARBA00022723"/>
    </source>
</evidence>
<dbReference type="GO" id="GO:0043565">
    <property type="term" value="F:sequence-specific DNA binding"/>
    <property type="evidence" value="ECO:0007669"/>
    <property type="project" value="InterPro"/>
</dbReference>
<evidence type="ECO:0000256" key="1">
    <source>
        <dbReference type="ARBA" id="ARBA00005993"/>
    </source>
</evidence>
<name>A0A3P6R754_CYLGO</name>
<reference evidence="11 12" key="1">
    <citation type="submission" date="2018-11" db="EMBL/GenBank/DDBJ databases">
        <authorList>
            <consortium name="Pathogen Informatics"/>
        </authorList>
    </citation>
    <scope>NUCLEOTIDE SEQUENCE [LARGE SCALE GENOMIC DNA]</scope>
</reference>
<feature type="domain" description="Nuclear receptor" evidence="10">
    <location>
        <begin position="181"/>
        <end position="238"/>
    </location>
</feature>
<dbReference type="Gene3D" id="3.30.50.10">
    <property type="entry name" value="Erythroid Transcription Factor GATA-1, subunit A"/>
    <property type="match status" value="1"/>
</dbReference>
<keyword evidence="8" id="KW-0675">Receptor</keyword>
<evidence type="ECO:0000256" key="6">
    <source>
        <dbReference type="ARBA" id="ARBA00023125"/>
    </source>
</evidence>
<dbReference type="GO" id="GO:0003700">
    <property type="term" value="F:DNA-binding transcription factor activity"/>
    <property type="evidence" value="ECO:0007669"/>
    <property type="project" value="InterPro"/>
</dbReference>
<evidence type="ECO:0000256" key="3">
    <source>
        <dbReference type="ARBA" id="ARBA00022771"/>
    </source>
</evidence>
<evidence type="ECO:0000313" key="11">
    <source>
        <dbReference type="EMBL" id="VDK51353.1"/>
    </source>
</evidence>
<dbReference type="PANTHER" id="PTHR46397:SF3">
    <property type="entry name" value="NR LBD DOMAIN-CONTAINING PROTEIN-RELATED"/>
    <property type="match status" value="1"/>
</dbReference>
<dbReference type="PROSITE" id="PS00031">
    <property type="entry name" value="NUCLEAR_REC_DBD_1"/>
    <property type="match status" value="1"/>
</dbReference>
<evidence type="ECO:0000256" key="5">
    <source>
        <dbReference type="ARBA" id="ARBA00023015"/>
    </source>
</evidence>
<dbReference type="InterPro" id="IPR001628">
    <property type="entry name" value="Znf_hrmn_rcpt"/>
</dbReference>
<keyword evidence="4" id="KW-0862">Zinc</keyword>